<keyword evidence="3" id="KW-1185">Reference proteome</keyword>
<evidence type="ECO:0000256" key="1">
    <source>
        <dbReference type="SAM" id="Phobius"/>
    </source>
</evidence>
<comment type="caution">
    <text evidence="2">The sequence shown here is derived from an EMBL/GenBank/DDBJ whole genome shotgun (WGS) entry which is preliminary data.</text>
</comment>
<protein>
    <recommendedName>
        <fullName evidence="4">GGDEF domain-containing protein</fullName>
    </recommendedName>
</protein>
<dbReference type="EMBL" id="JBHSWJ010000002">
    <property type="protein sequence ID" value="MFC6715739.1"/>
    <property type="molecule type" value="Genomic_DNA"/>
</dbReference>
<evidence type="ECO:0000313" key="3">
    <source>
        <dbReference type="Proteomes" id="UP001596356"/>
    </source>
</evidence>
<proteinExistence type="predicted"/>
<evidence type="ECO:0000313" key="2">
    <source>
        <dbReference type="EMBL" id="MFC6715739.1"/>
    </source>
</evidence>
<gene>
    <name evidence="2" type="ORF">ACFQBT_18680</name>
</gene>
<feature type="transmembrane region" description="Helical" evidence="1">
    <location>
        <begin position="53"/>
        <end position="73"/>
    </location>
</feature>
<keyword evidence="1" id="KW-1133">Transmembrane helix</keyword>
<sequence>MGDLVTFRADRENGAIRVTAKQEHGPHQRNWLYWNEASPAASRATFLDYGLKGCMWATLGGAGGVLFGLIPATEDDPGKYVLPTAAGAGALLALLVLGAVVARLNFWRGMAGRYQYCPHSEFLPETLAMVGDPAGAPWAIQAVNALREGSFCMGARQLHDLMSREAVARSDAAAPERQIAAVVLDAAAALRRHDRLSDAGDVLLFVDVVPTLSTLDSETARQAAQTIVDSYRLLDEIPAARRTVCPPGSATTPEQDATAAVEGALRGIDAIVSADNDSEIAALQALRRYSERWNASTHTSADD</sequence>
<keyword evidence="1" id="KW-0472">Membrane</keyword>
<evidence type="ECO:0008006" key="4">
    <source>
        <dbReference type="Google" id="ProtNLM"/>
    </source>
</evidence>
<keyword evidence="1" id="KW-0812">Transmembrane</keyword>
<dbReference type="RefSeq" id="WP_377825054.1">
    <property type="nucleotide sequence ID" value="NZ_JBHSWJ010000002.1"/>
</dbReference>
<dbReference type="Proteomes" id="UP001596356">
    <property type="component" value="Unassembled WGS sequence"/>
</dbReference>
<name>A0ABW2AXK9_9MICO</name>
<feature type="transmembrane region" description="Helical" evidence="1">
    <location>
        <begin position="85"/>
        <end position="106"/>
    </location>
</feature>
<accession>A0ABW2AXK9</accession>
<reference evidence="3" key="1">
    <citation type="journal article" date="2019" name="Int. J. Syst. Evol. Microbiol.">
        <title>The Global Catalogue of Microorganisms (GCM) 10K type strain sequencing project: providing services to taxonomists for standard genome sequencing and annotation.</title>
        <authorList>
            <consortium name="The Broad Institute Genomics Platform"/>
            <consortium name="The Broad Institute Genome Sequencing Center for Infectious Disease"/>
            <person name="Wu L."/>
            <person name="Ma J."/>
        </authorList>
    </citation>
    <scope>NUCLEOTIDE SEQUENCE [LARGE SCALE GENOMIC DNA]</scope>
    <source>
        <strain evidence="3">NBRC 106593</strain>
    </source>
</reference>
<organism evidence="2 3">
    <name type="scientific">Branchiibius cervicis</name>
    <dbReference type="NCBI Taxonomy" id="908252"/>
    <lineage>
        <taxon>Bacteria</taxon>
        <taxon>Bacillati</taxon>
        <taxon>Actinomycetota</taxon>
        <taxon>Actinomycetes</taxon>
        <taxon>Micrococcales</taxon>
        <taxon>Dermacoccaceae</taxon>
        <taxon>Branchiibius</taxon>
    </lineage>
</organism>